<proteinExistence type="predicted"/>
<name>A0A2A2G7E7_9BACT</name>
<organism evidence="2 3">
    <name type="scientific">Fodinibius salipaludis</name>
    <dbReference type="NCBI Taxonomy" id="2032627"/>
    <lineage>
        <taxon>Bacteria</taxon>
        <taxon>Pseudomonadati</taxon>
        <taxon>Balneolota</taxon>
        <taxon>Balneolia</taxon>
        <taxon>Balneolales</taxon>
        <taxon>Balneolaceae</taxon>
        <taxon>Fodinibius</taxon>
    </lineage>
</organism>
<sequence>MDEEILENLNEELDSALDRGRQMVEDEELAERVEELKLRAEKLIRKHPVKSVAGGLLIGYVIGKLFSSED</sequence>
<comment type="caution">
    <text evidence="2">The sequence shown here is derived from an EMBL/GenBank/DDBJ whole genome shotgun (WGS) entry which is preliminary data.</text>
</comment>
<evidence type="ECO:0000313" key="2">
    <source>
        <dbReference type="EMBL" id="PAU92779.1"/>
    </source>
</evidence>
<gene>
    <name evidence="2" type="ORF">CK503_14910</name>
</gene>
<protein>
    <recommendedName>
        <fullName evidence="4">DUF883 domain-containing protein</fullName>
    </recommendedName>
</protein>
<dbReference type="Proteomes" id="UP000218831">
    <property type="component" value="Unassembled WGS sequence"/>
</dbReference>
<dbReference type="AlphaFoldDB" id="A0A2A2G7E7"/>
<reference evidence="2 3" key="1">
    <citation type="submission" date="2017-08" db="EMBL/GenBank/DDBJ databases">
        <title>Aliifodinibius alkalisoli sp. nov., isolated from saline alkaline soil.</title>
        <authorList>
            <person name="Liu D."/>
            <person name="Zhang G."/>
        </authorList>
    </citation>
    <scope>NUCLEOTIDE SEQUENCE [LARGE SCALE GENOMIC DNA]</scope>
    <source>
        <strain evidence="2 3">WN023</strain>
    </source>
</reference>
<keyword evidence="3" id="KW-1185">Reference proteome</keyword>
<evidence type="ECO:0000313" key="3">
    <source>
        <dbReference type="Proteomes" id="UP000218831"/>
    </source>
</evidence>
<keyword evidence="1" id="KW-0175">Coiled coil</keyword>
<accession>A0A2A2G7E7</accession>
<evidence type="ECO:0008006" key="4">
    <source>
        <dbReference type="Google" id="ProtNLM"/>
    </source>
</evidence>
<dbReference type="EMBL" id="NSKE01000013">
    <property type="protein sequence ID" value="PAU92779.1"/>
    <property type="molecule type" value="Genomic_DNA"/>
</dbReference>
<feature type="coiled-coil region" evidence="1">
    <location>
        <begin position="6"/>
        <end position="46"/>
    </location>
</feature>
<dbReference type="RefSeq" id="WP_095607632.1">
    <property type="nucleotide sequence ID" value="NZ_NSKE01000013.1"/>
</dbReference>
<evidence type="ECO:0000256" key="1">
    <source>
        <dbReference type="SAM" id="Coils"/>
    </source>
</evidence>